<feature type="transmembrane region" description="Helical" evidence="1">
    <location>
        <begin position="67"/>
        <end position="86"/>
    </location>
</feature>
<accession>A0A8S1XX16</accession>
<proteinExistence type="predicted"/>
<keyword evidence="1" id="KW-0472">Membrane</keyword>
<feature type="transmembrane region" description="Helical" evidence="1">
    <location>
        <begin position="772"/>
        <end position="790"/>
    </location>
</feature>
<dbReference type="OMA" id="TNDFFER"/>
<comment type="caution">
    <text evidence="2">The sequence shown here is derived from an EMBL/GenBank/DDBJ whole genome shotgun (WGS) entry which is preliminary data.</text>
</comment>
<keyword evidence="3" id="KW-1185">Reference proteome</keyword>
<evidence type="ECO:0000256" key="1">
    <source>
        <dbReference type="SAM" id="Phobius"/>
    </source>
</evidence>
<feature type="transmembrane region" description="Helical" evidence="1">
    <location>
        <begin position="971"/>
        <end position="990"/>
    </location>
</feature>
<feature type="transmembrane region" description="Helical" evidence="1">
    <location>
        <begin position="155"/>
        <end position="175"/>
    </location>
</feature>
<feature type="transmembrane region" description="Helical" evidence="1">
    <location>
        <begin position="1070"/>
        <end position="1094"/>
    </location>
</feature>
<gene>
    <name evidence="2" type="ORF">POCTA_138.1.T1360111</name>
</gene>
<feature type="transmembrane region" description="Helical" evidence="1">
    <location>
        <begin position="1277"/>
        <end position="1305"/>
    </location>
</feature>
<feature type="transmembrane region" description="Helical" evidence="1">
    <location>
        <begin position="121"/>
        <end position="143"/>
    </location>
</feature>
<evidence type="ECO:0000313" key="3">
    <source>
        <dbReference type="Proteomes" id="UP000683925"/>
    </source>
</evidence>
<feature type="transmembrane region" description="Helical" evidence="1">
    <location>
        <begin position="92"/>
        <end position="114"/>
    </location>
</feature>
<reference evidence="2" key="1">
    <citation type="submission" date="2021-01" db="EMBL/GenBank/DDBJ databases">
        <authorList>
            <consortium name="Genoscope - CEA"/>
            <person name="William W."/>
        </authorList>
    </citation>
    <scope>NUCLEOTIDE SEQUENCE</scope>
</reference>
<evidence type="ECO:0000313" key="2">
    <source>
        <dbReference type="EMBL" id="CAD8205790.1"/>
    </source>
</evidence>
<sequence length="1349" mass="159736">MFKKNQYILKFLGKLLEFENKAYILPEYLVNILLLQHSLVNLSYIYQWNEKSWIQILVLIARPQLIIKIEFLTYLMLAYIVLWFVFIFNQNLYGASLISLFNALLKTALLNFVLEQMEDQFGLSIGLFICILAFFDVLLVQGTLTVNTINFQVSYSNYLNILDFILNILLIYFYLFQFDQIVLQILALIKSGFQLILIVYYNNYRNSIVRKLAASFHLSTIVFGIINFVHYQDLFTLALLPFLLKIILQQQFKNHNIDDPILKASILLQEGKVFQCFIILNNLKNLGIMRRAKCNQQMRQCIDQITIKISKPNQTLKGVCQQLMKNDQHNLQLSNSLNNLIQNKLFLLQNFKDLDFNQLMLYTDKITSISHQLEQYYNQQNSLMVQSLLVFFYSEIVNDLLKAQQIQSSFSTSQETQIKFNDSMLSKLIYLVANYQNNKLIIKSISSNAPQTFCNKTLEELVPVGVREWHSLLVDKFVTDGESKYVRNLHNNYVANESFIENVQFAIDIFFTNDVDFVCLFQPTLLQTKTVIVNQNYQIASMSADFSDFVNLSKYFKLGQQIDKFIPSVTSITESCYLENMIVMQSDQILSANNFSEQKTEMNYYCDVNISVKLHHDKMLYMIIQFDNFKKQLNKKNEDSPEEQGAEKFTFEMIPFELENNVILDPYEFSEDLNSRPNKCNYIYIDEKNLVQQQIFTPRDEEVSLVKFQRVAKRFQSQFKKSQFQEEQQAQFYDVQSQVSSLKIFRNSKFYRKYELYNKFLQFIPYNRIHKFIISIMFLIGLLQMIFMIIQLTNTALVTLVEDVNLLEIKNLIFQPMELFLVTRWTLFNYKNQLNELQINQEEYTNRTQFALSNLDLGYDQLNQNIQSVLFKKELQALLQIKHIYAYQYLDSYKNEQYNMTLRTAIQVLLNFQYTLKMNYKIEKTVSIDTPQVFYSYKNYKILNDIAQQLNLDVVQQTLLRANLIQNEIESILAINQSLLLFLLLLIFVLHQIIDRRLIQCINLIQYVDERELEFEIKKYQSFLNKLKIDNSFKFQYRLDVEVKEQEFQQFQAYEVQTKIKFQKISTNSLLKFCLLLSSVYVLFSFNHFSVYFLQKNFLQKYPETTEYLTGFGNLGVDFPCMFAQREILYERKRLFYLTQEDFENVYERIMLALNNTAQFDSKEKDFTKILVTKKFSDYYEELQVSNLCNFIPKKIEEKSLSICPQIFNQNMQLGLKAVLIYAQNLIAKEIVINKFTKRLTVVYNELDGVFILSQIIKELNSQFVEDLKNLTNQLVLVLYVNALLINQIINICYLVLILFILLIWTTKLAKKLIYNTKQIVQFVQILPTYSLFTNDFFERIMRSFLNQN</sequence>
<evidence type="ECO:0008006" key="4">
    <source>
        <dbReference type="Google" id="ProtNLM"/>
    </source>
</evidence>
<organism evidence="2 3">
    <name type="scientific">Paramecium octaurelia</name>
    <dbReference type="NCBI Taxonomy" id="43137"/>
    <lineage>
        <taxon>Eukaryota</taxon>
        <taxon>Sar</taxon>
        <taxon>Alveolata</taxon>
        <taxon>Ciliophora</taxon>
        <taxon>Intramacronucleata</taxon>
        <taxon>Oligohymenophorea</taxon>
        <taxon>Peniculida</taxon>
        <taxon>Parameciidae</taxon>
        <taxon>Paramecium</taxon>
    </lineage>
</organism>
<dbReference type="OrthoDB" id="299083at2759"/>
<feature type="transmembrane region" description="Helical" evidence="1">
    <location>
        <begin position="182"/>
        <end position="201"/>
    </location>
</feature>
<keyword evidence="1" id="KW-0812">Transmembrane</keyword>
<name>A0A8S1XX16_PAROT</name>
<feature type="transmembrane region" description="Helical" evidence="1">
    <location>
        <begin position="221"/>
        <end position="244"/>
    </location>
</feature>
<dbReference type="Proteomes" id="UP000683925">
    <property type="component" value="Unassembled WGS sequence"/>
</dbReference>
<protein>
    <recommendedName>
        <fullName evidence="4">Transmembrane protein</fullName>
    </recommendedName>
</protein>
<keyword evidence="1" id="KW-1133">Transmembrane helix</keyword>
<dbReference type="EMBL" id="CAJJDP010000137">
    <property type="protein sequence ID" value="CAD8205790.1"/>
    <property type="molecule type" value="Genomic_DNA"/>
</dbReference>